<comment type="caution">
    <text evidence="2">The sequence shown here is derived from an EMBL/GenBank/DDBJ whole genome shotgun (WGS) entry which is preliminary data.</text>
</comment>
<evidence type="ECO:0000313" key="3">
    <source>
        <dbReference type="Proteomes" id="UP001065593"/>
    </source>
</evidence>
<feature type="transmembrane region" description="Helical" evidence="1">
    <location>
        <begin position="9"/>
        <end position="26"/>
    </location>
</feature>
<dbReference type="EMBL" id="BRZA01000001">
    <property type="protein sequence ID" value="GLC88037.1"/>
    <property type="molecule type" value="Genomic_DNA"/>
</dbReference>
<dbReference type="RefSeq" id="WP_264987750.1">
    <property type="nucleotide sequence ID" value="NZ_BRZA01000001.1"/>
</dbReference>
<keyword evidence="1" id="KW-0812">Transmembrane</keyword>
<proteinExistence type="predicted"/>
<sequence length="99" mass="11517">MKNKSKKGLLWGSIVITILSIFLVSYESNNFGAPFQFVRYIGDKELQTGFSLFSQKNFTQIHFNILYFFIDVAIFYFILLYGNKKITLLKSNKKDQNGN</sequence>
<evidence type="ECO:0008006" key="4">
    <source>
        <dbReference type="Google" id="ProtNLM"/>
    </source>
</evidence>
<keyword evidence="1" id="KW-1133">Transmembrane helix</keyword>
<name>A0ABQ5NI97_9BACI</name>
<protein>
    <recommendedName>
        <fullName evidence="4">DUF4306 domain-containing protein</fullName>
    </recommendedName>
</protein>
<accession>A0ABQ5NI97</accession>
<evidence type="ECO:0000256" key="1">
    <source>
        <dbReference type="SAM" id="Phobius"/>
    </source>
</evidence>
<keyword evidence="1" id="KW-0472">Membrane</keyword>
<gene>
    <name evidence="2" type="ORF">LYSBPC_11640</name>
</gene>
<evidence type="ECO:0000313" key="2">
    <source>
        <dbReference type="EMBL" id="GLC88037.1"/>
    </source>
</evidence>
<dbReference type="Proteomes" id="UP001065593">
    <property type="component" value="Unassembled WGS sequence"/>
</dbReference>
<organism evidence="2 3">
    <name type="scientific">Lysinibacillus piscis</name>
    <dbReference type="NCBI Taxonomy" id="2518931"/>
    <lineage>
        <taxon>Bacteria</taxon>
        <taxon>Bacillati</taxon>
        <taxon>Bacillota</taxon>
        <taxon>Bacilli</taxon>
        <taxon>Bacillales</taxon>
        <taxon>Bacillaceae</taxon>
        <taxon>Lysinibacillus</taxon>
    </lineage>
</organism>
<reference evidence="2" key="1">
    <citation type="submission" date="2022-08" db="EMBL/GenBank/DDBJ databases">
        <title>Draft genome sequence of Lysinibacillus sp. strain KH24.</title>
        <authorList>
            <person name="Kanbe H."/>
            <person name="Itoh H."/>
        </authorList>
    </citation>
    <scope>NUCLEOTIDE SEQUENCE</scope>
    <source>
        <strain evidence="2">KH24</strain>
    </source>
</reference>
<keyword evidence="3" id="KW-1185">Reference proteome</keyword>
<feature type="transmembrane region" description="Helical" evidence="1">
    <location>
        <begin position="61"/>
        <end position="81"/>
    </location>
</feature>